<protein>
    <submittedName>
        <fullName evidence="3">Glycosyl transferase family 9</fullName>
    </submittedName>
</protein>
<evidence type="ECO:0000313" key="4">
    <source>
        <dbReference type="Proteomes" id="UP000000343"/>
    </source>
</evidence>
<dbReference type="GO" id="GO:0009244">
    <property type="term" value="P:lipopolysaccharide core region biosynthetic process"/>
    <property type="evidence" value="ECO:0007669"/>
    <property type="project" value="TreeGrafter"/>
</dbReference>
<keyword evidence="4" id="KW-1185">Reference proteome</keyword>
<keyword evidence="1" id="KW-0328">Glycosyltransferase</keyword>
<dbReference type="PANTHER" id="PTHR30160:SF1">
    <property type="entry name" value="LIPOPOLYSACCHARIDE 1,2-N-ACETYLGLUCOSAMINETRANSFERASE-RELATED"/>
    <property type="match status" value="1"/>
</dbReference>
<name>E8X141_GRATM</name>
<dbReference type="GO" id="GO:0008713">
    <property type="term" value="F:ADP-heptose-lipopolysaccharide heptosyltransferase activity"/>
    <property type="evidence" value="ECO:0007669"/>
    <property type="project" value="TreeGrafter"/>
</dbReference>
<dbReference type="Proteomes" id="UP000000343">
    <property type="component" value="Chromosome"/>
</dbReference>
<dbReference type="EMBL" id="CP002480">
    <property type="protein sequence ID" value="ADW67907.1"/>
    <property type="molecule type" value="Genomic_DNA"/>
</dbReference>
<dbReference type="Gene3D" id="3.40.50.2000">
    <property type="entry name" value="Glycogen Phosphorylase B"/>
    <property type="match status" value="2"/>
</dbReference>
<gene>
    <name evidence="3" type="ordered locus">AciX9_0839</name>
</gene>
<organism evidence="4">
    <name type="scientific">Granulicella tundricola (strain ATCC BAA-1859 / DSM 23138 / MP5ACTX9)</name>
    <dbReference type="NCBI Taxonomy" id="1198114"/>
    <lineage>
        <taxon>Bacteria</taxon>
        <taxon>Pseudomonadati</taxon>
        <taxon>Acidobacteriota</taxon>
        <taxon>Terriglobia</taxon>
        <taxon>Terriglobales</taxon>
        <taxon>Acidobacteriaceae</taxon>
        <taxon>Granulicella</taxon>
    </lineage>
</organism>
<dbReference type="Pfam" id="PF01075">
    <property type="entry name" value="Glyco_transf_9"/>
    <property type="match status" value="1"/>
</dbReference>
<evidence type="ECO:0000256" key="2">
    <source>
        <dbReference type="ARBA" id="ARBA00022679"/>
    </source>
</evidence>
<dbReference type="KEGG" id="acm:AciX9_0839"/>
<dbReference type="InterPro" id="IPR002201">
    <property type="entry name" value="Glyco_trans_9"/>
</dbReference>
<dbReference type="STRING" id="1198114.AciX9_0839"/>
<dbReference type="InterPro" id="IPR051199">
    <property type="entry name" value="LPS_LOS_Heptosyltrfase"/>
</dbReference>
<dbReference type="GO" id="GO:0005829">
    <property type="term" value="C:cytosol"/>
    <property type="evidence" value="ECO:0007669"/>
    <property type="project" value="TreeGrafter"/>
</dbReference>
<dbReference type="SUPFAM" id="SSF53756">
    <property type="entry name" value="UDP-Glycosyltransferase/glycogen phosphorylase"/>
    <property type="match status" value="1"/>
</dbReference>
<dbReference type="RefSeq" id="WP_013579232.1">
    <property type="nucleotide sequence ID" value="NC_015064.1"/>
</dbReference>
<keyword evidence="2 3" id="KW-0808">Transferase</keyword>
<dbReference type="PANTHER" id="PTHR30160">
    <property type="entry name" value="TETRAACYLDISACCHARIDE 4'-KINASE-RELATED"/>
    <property type="match status" value="1"/>
</dbReference>
<dbReference type="AlphaFoldDB" id="E8X141"/>
<dbReference type="HOGENOM" id="CLU_038371_6_0_0"/>
<accession>E8X141</accession>
<dbReference type="eggNOG" id="COG0859">
    <property type="taxonomic scope" value="Bacteria"/>
</dbReference>
<sequence length="340" mass="36916">MDRPKRVLVVRVGAMGDVLHGLPAVAALRERWPDCFIGWAIEPRWRALVEGGVADRVHLVPTREWKERPFSTATLRQIVELRREMRAERYDVCVDLQGSIRSAVIGRMSGAARFVGAAKPRERQARALYGERVSLRAEHVIGQACELMSAGVGVRIAQAKASLPVNAEAEEWFARTVGGEGFVVIAPTAGWGAKEWPAERFAIVAREFKARGLRVLVNSSGGDLARRVAEDGGAELVECGVAELVAVTRRAALVIGGDTGPVHLAGALGRPMVALFGPTDPARTGPYFVGAKVRVLRDAGSVVDHRRHEETEAGLMRVRVEEVVEAAFSLLETDHPEFSA</sequence>
<evidence type="ECO:0000313" key="3">
    <source>
        <dbReference type="EMBL" id="ADW67907.1"/>
    </source>
</evidence>
<dbReference type="PaxDb" id="1198114-AciX9_0839"/>
<reference evidence="4" key="1">
    <citation type="submission" date="2011-01" db="EMBL/GenBank/DDBJ databases">
        <title>Complete sequence of chromosome of Acidobacterium sp. MP5ACTX9.</title>
        <authorList>
            <consortium name="US DOE Joint Genome Institute"/>
            <person name="Lucas S."/>
            <person name="Copeland A."/>
            <person name="Lapidus A."/>
            <person name="Cheng J.-F."/>
            <person name="Goodwin L."/>
            <person name="Pitluck S."/>
            <person name="Teshima H."/>
            <person name="Detter J.C."/>
            <person name="Han C."/>
            <person name="Tapia R."/>
            <person name="Land M."/>
            <person name="Hauser L."/>
            <person name="Kyrpides N."/>
            <person name="Ivanova N."/>
            <person name="Ovchinnikova G."/>
            <person name="Pagani I."/>
            <person name="Rawat S.R."/>
            <person name="Mannisto M."/>
            <person name="Haggblom M.M."/>
            <person name="Woyke T."/>
        </authorList>
    </citation>
    <scope>NUCLEOTIDE SEQUENCE [LARGE SCALE GENOMIC DNA]</scope>
    <source>
        <strain evidence="4">MP5ACTX9</strain>
    </source>
</reference>
<dbReference type="CDD" id="cd03789">
    <property type="entry name" value="GT9_LPS_heptosyltransferase"/>
    <property type="match status" value="1"/>
</dbReference>
<proteinExistence type="predicted"/>
<evidence type="ECO:0000256" key="1">
    <source>
        <dbReference type="ARBA" id="ARBA00022676"/>
    </source>
</evidence>